<dbReference type="InterPro" id="IPR013320">
    <property type="entry name" value="ConA-like_dom_sf"/>
</dbReference>
<dbReference type="EnsemblMetazoa" id="SMAR003343-RA">
    <property type="protein sequence ID" value="SMAR003343-PA"/>
    <property type="gene ID" value="SMAR003343"/>
</dbReference>
<keyword evidence="6" id="KW-1185">Reference proteome</keyword>
<dbReference type="FunFam" id="2.60.120.200:FF:000124">
    <property type="entry name" value="Galectin-4"/>
    <property type="match status" value="1"/>
</dbReference>
<feature type="domain" description="Galectin" evidence="4">
    <location>
        <begin position="180"/>
        <end position="315"/>
    </location>
</feature>
<feature type="domain" description="Galectin" evidence="4">
    <location>
        <begin position="15"/>
        <end position="152"/>
    </location>
</feature>
<dbReference type="SMART" id="SM00908">
    <property type="entry name" value="Gal-bind_lectin"/>
    <property type="match status" value="2"/>
</dbReference>
<dbReference type="InterPro" id="IPR001079">
    <property type="entry name" value="Galectin_CRD"/>
</dbReference>
<organism evidence="5 6">
    <name type="scientific">Strigamia maritima</name>
    <name type="common">European centipede</name>
    <name type="synonym">Geophilus maritimus</name>
    <dbReference type="NCBI Taxonomy" id="126957"/>
    <lineage>
        <taxon>Eukaryota</taxon>
        <taxon>Metazoa</taxon>
        <taxon>Ecdysozoa</taxon>
        <taxon>Arthropoda</taxon>
        <taxon>Myriapoda</taxon>
        <taxon>Chilopoda</taxon>
        <taxon>Pleurostigmophora</taxon>
        <taxon>Geophilomorpha</taxon>
        <taxon>Linotaeniidae</taxon>
        <taxon>Strigamia</taxon>
    </lineage>
</organism>
<evidence type="ECO:0000259" key="4">
    <source>
        <dbReference type="PROSITE" id="PS51304"/>
    </source>
</evidence>
<evidence type="ECO:0000313" key="6">
    <source>
        <dbReference type="Proteomes" id="UP000014500"/>
    </source>
</evidence>
<dbReference type="PANTHER" id="PTHR11346">
    <property type="entry name" value="GALECTIN"/>
    <property type="match status" value="1"/>
</dbReference>
<reference evidence="5" key="2">
    <citation type="submission" date="2015-02" db="UniProtKB">
        <authorList>
            <consortium name="EnsemblMetazoa"/>
        </authorList>
    </citation>
    <scope>IDENTIFICATION</scope>
</reference>
<protein>
    <recommendedName>
        <fullName evidence="3">Galectin</fullName>
    </recommendedName>
</protein>
<sequence length="315" mass="36030">MLLPMQPVLKPAIPFVDKFIKELHPGHIVVINGTIPPAANKFEINLALGVNYEDNDQRSPIAFHLNPRFDQNYTARNTFQNGWGPEESNSPNSVFPFHRGQTFEIMILIAPDSYMVAVNEKHYVKYVHRIPYQQVNTLQVLGDVVVDRILVHEGPYSAPMPQPVPKIPPPMTYNLSVPFETVITGGQMREGTTIYMSGRPNAAADRFNVDLFFGGEYGRAGDVAFHMSVRFAERLIVRNTNINGCWGQEERDIFKFVFEPNTNFDMKIICETNQFVVFVNGQYLCNYLHRLSYTQIDRFRVEGDLKMFNNTTNES</sequence>
<evidence type="ECO:0000256" key="1">
    <source>
        <dbReference type="ARBA" id="ARBA00022734"/>
    </source>
</evidence>
<dbReference type="AlphaFoldDB" id="T1IQM2"/>
<dbReference type="CDD" id="cd00070">
    <property type="entry name" value="GLECT"/>
    <property type="match status" value="2"/>
</dbReference>
<dbReference type="Pfam" id="PF00337">
    <property type="entry name" value="Gal-bind_lectin"/>
    <property type="match status" value="2"/>
</dbReference>
<keyword evidence="1 3" id="KW-0430">Lectin</keyword>
<dbReference type="SUPFAM" id="SSF49899">
    <property type="entry name" value="Concanavalin A-like lectins/glucanases"/>
    <property type="match status" value="2"/>
</dbReference>
<dbReference type="EMBL" id="JH431312">
    <property type="status" value="NOT_ANNOTATED_CDS"/>
    <property type="molecule type" value="Genomic_DNA"/>
</dbReference>
<reference evidence="6" key="1">
    <citation type="submission" date="2011-05" db="EMBL/GenBank/DDBJ databases">
        <authorList>
            <person name="Richards S.R."/>
            <person name="Qu J."/>
            <person name="Jiang H."/>
            <person name="Jhangiani S.N."/>
            <person name="Agravi P."/>
            <person name="Goodspeed R."/>
            <person name="Gross S."/>
            <person name="Mandapat C."/>
            <person name="Jackson L."/>
            <person name="Mathew T."/>
            <person name="Pu L."/>
            <person name="Thornton R."/>
            <person name="Saada N."/>
            <person name="Wilczek-Boney K.B."/>
            <person name="Lee S."/>
            <person name="Kovar C."/>
            <person name="Wu Y."/>
            <person name="Scherer S.E."/>
            <person name="Worley K.C."/>
            <person name="Muzny D.M."/>
            <person name="Gibbs R."/>
        </authorList>
    </citation>
    <scope>NUCLEOTIDE SEQUENCE</scope>
    <source>
        <strain evidence="6">Brora</strain>
    </source>
</reference>
<dbReference type="HOGENOM" id="CLU_037794_1_0_1"/>
<dbReference type="eggNOG" id="KOG3587">
    <property type="taxonomic scope" value="Eukaryota"/>
</dbReference>
<dbReference type="Proteomes" id="UP000014500">
    <property type="component" value="Unassembled WGS sequence"/>
</dbReference>
<dbReference type="InterPro" id="IPR044156">
    <property type="entry name" value="Galectin-like"/>
</dbReference>
<dbReference type="PROSITE" id="PS51304">
    <property type="entry name" value="GALECTIN"/>
    <property type="match status" value="2"/>
</dbReference>
<dbReference type="STRING" id="126957.T1IQM2"/>
<name>T1IQM2_STRMM</name>
<evidence type="ECO:0000256" key="3">
    <source>
        <dbReference type="RuleBase" id="RU102079"/>
    </source>
</evidence>
<dbReference type="SMART" id="SM00276">
    <property type="entry name" value="GLECT"/>
    <property type="match status" value="2"/>
</dbReference>
<evidence type="ECO:0000256" key="2">
    <source>
        <dbReference type="ARBA" id="ARBA00022737"/>
    </source>
</evidence>
<dbReference type="GO" id="GO:0030246">
    <property type="term" value="F:carbohydrate binding"/>
    <property type="evidence" value="ECO:0007669"/>
    <property type="project" value="UniProtKB-UniRule"/>
</dbReference>
<accession>T1IQM2</accession>
<dbReference type="Gene3D" id="2.60.120.200">
    <property type="match status" value="2"/>
</dbReference>
<dbReference type="PhylomeDB" id="T1IQM2"/>
<keyword evidence="2" id="KW-0677">Repeat</keyword>
<evidence type="ECO:0000313" key="5">
    <source>
        <dbReference type="EnsemblMetazoa" id="SMAR003343-PA"/>
    </source>
</evidence>
<proteinExistence type="predicted"/>
<dbReference type="OMA" id="TYLENCY"/>
<dbReference type="PANTHER" id="PTHR11346:SF176">
    <property type="entry name" value="32 KDA BETA-GALACTOSIDE-BINDING LECTIN LEC-3"/>
    <property type="match status" value="1"/>
</dbReference>